<dbReference type="AlphaFoldDB" id="A0A9N9QMC3"/>
<evidence type="ECO:0000256" key="14">
    <source>
        <dbReference type="SAM" id="Phobius"/>
    </source>
</evidence>
<feature type="transmembrane region" description="Helical" evidence="14">
    <location>
        <begin position="79"/>
        <end position="96"/>
    </location>
</feature>
<comment type="cofactor">
    <cofactor evidence="1">
        <name>Fe cation</name>
        <dbReference type="ChEBI" id="CHEBI:24875"/>
    </cofactor>
</comment>
<evidence type="ECO:0000313" key="17">
    <source>
        <dbReference type="EMBL" id="CAG9765048.1"/>
    </source>
</evidence>
<dbReference type="PANTHER" id="PTHR21624:SF1">
    <property type="entry name" value="ALKYLGLYCEROL MONOOXYGENASE"/>
    <property type="match status" value="1"/>
</dbReference>
<feature type="domain" description="Fatty acid hydroxylase" evidence="15">
    <location>
        <begin position="153"/>
        <end position="284"/>
    </location>
</feature>
<evidence type="ECO:0000259" key="15">
    <source>
        <dbReference type="Pfam" id="PF04116"/>
    </source>
</evidence>
<dbReference type="Pfam" id="PF24858">
    <property type="entry name" value="AGMP_C"/>
    <property type="match status" value="1"/>
</dbReference>
<evidence type="ECO:0000256" key="1">
    <source>
        <dbReference type="ARBA" id="ARBA00001962"/>
    </source>
</evidence>
<evidence type="ECO:0000256" key="13">
    <source>
        <dbReference type="ARBA" id="ARBA00047556"/>
    </source>
</evidence>
<evidence type="ECO:0000313" key="18">
    <source>
        <dbReference type="Proteomes" id="UP001152799"/>
    </source>
</evidence>
<dbReference type="InterPro" id="IPR056853">
    <property type="entry name" value="AGMP_C"/>
</dbReference>
<dbReference type="InterPro" id="IPR051689">
    <property type="entry name" value="Sterol_desaturase/TMEM195"/>
</dbReference>
<comment type="similarity">
    <text evidence="10">Belongs to the sterol desaturase family. TMEM195 subfamily.</text>
</comment>
<keyword evidence="6" id="KW-0560">Oxidoreductase</keyword>
<organism evidence="17 18">
    <name type="scientific">Ceutorhynchus assimilis</name>
    <name type="common">cabbage seed weevil</name>
    <dbReference type="NCBI Taxonomy" id="467358"/>
    <lineage>
        <taxon>Eukaryota</taxon>
        <taxon>Metazoa</taxon>
        <taxon>Ecdysozoa</taxon>
        <taxon>Arthropoda</taxon>
        <taxon>Hexapoda</taxon>
        <taxon>Insecta</taxon>
        <taxon>Pterygota</taxon>
        <taxon>Neoptera</taxon>
        <taxon>Endopterygota</taxon>
        <taxon>Coleoptera</taxon>
        <taxon>Polyphaga</taxon>
        <taxon>Cucujiformia</taxon>
        <taxon>Curculionidae</taxon>
        <taxon>Ceutorhynchinae</taxon>
        <taxon>Ceutorhynchus</taxon>
    </lineage>
</organism>
<dbReference type="GO" id="GO:0005506">
    <property type="term" value="F:iron ion binding"/>
    <property type="evidence" value="ECO:0007669"/>
    <property type="project" value="InterPro"/>
</dbReference>
<dbReference type="InterPro" id="IPR006694">
    <property type="entry name" value="Fatty_acid_hydroxylase"/>
</dbReference>
<feature type="transmembrane region" description="Helical" evidence="14">
    <location>
        <begin position="369"/>
        <end position="387"/>
    </location>
</feature>
<evidence type="ECO:0000256" key="12">
    <source>
        <dbReference type="ARBA" id="ARBA00040992"/>
    </source>
</evidence>
<sequence length="484" mass="56562">MASTKVMCNNSNQCENITSVFVNLAHNNFTNMTGENGPDLVSSLLVEFIKGIGRLFYIVKPSESSYENDKDVPNYFYNSWPYFLLFMIIENILLWIERKPTARLNDSITSLAHGLFQQCGKLLFRSSESYLYFYIYNRFRLLDLPWDSPITWYLAAIGVDFCYYWVHRACHEVHILWAQHQVHHSSEDYNLAVGLRQSVLQGWCGFAFYLPLALIIPPSQFVTHQYFNLLYQFWIHTETVKTLGPLEWIFNTPNHHRVHHGSNIYCLDTNYGGVLIIWDRIFGTFAAEREDEEIVYGLVYNQPSFNPLHLQIFYTRYVMEKFQTMNSWKHKLAAIFYGPSWQPGKPRLGLEEDKVKVTKREKFNVKIPLWCNIYLLIHFAVMVYGFHQLASIHLSLSPMTVLTFVIYIIASLTNIGLLFENHKFAPIYEVLRCMILVTAVQRMKFPDIDGSTLIVAEVFFLISGVFWFLKSIRILDITSTTKKE</sequence>
<dbReference type="Proteomes" id="UP001152799">
    <property type="component" value="Chromosome 2"/>
</dbReference>
<evidence type="ECO:0000256" key="2">
    <source>
        <dbReference type="ARBA" id="ARBA00004477"/>
    </source>
</evidence>
<keyword evidence="7" id="KW-0408">Iron</keyword>
<dbReference type="PANTHER" id="PTHR21624">
    <property type="entry name" value="STEROL DESATURASE-RELATED PROTEIN"/>
    <property type="match status" value="1"/>
</dbReference>
<comment type="catalytic activity">
    <reaction evidence="13">
        <text>1-O-(1,2-saturated-alkyl)-sn-glycerol + (6R)-L-erythro-5,6,7,8-tetrahydrobiopterin + O2 = a 1-(1-hydroxyalkyl)-sn-glycerol + (6R)-L-erythro-6,7-dihydrobiopterin + H2O</text>
        <dbReference type="Rhea" id="RHEA:36255"/>
        <dbReference type="ChEBI" id="CHEBI:15377"/>
        <dbReference type="ChEBI" id="CHEBI:15379"/>
        <dbReference type="ChEBI" id="CHEBI:43120"/>
        <dbReference type="ChEBI" id="CHEBI:59560"/>
        <dbReference type="ChEBI" id="CHEBI:73418"/>
        <dbReference type="ChEBI" id="CHEBI:83957"/>
        <dbReference type="EC" id="1.14.16.5"/>
    </reaction>
</comment>
<proteinExistence type="inferred from homology"/>
<evidence type="ECO:0000259" key="16">
    <source>
        <dbReference type="Pfam" id="PF24858"/>
    </source>
</evidence>
<keyword evidence="18" id="KW-1185">Reference proteome</keyword>
<reference evidence="17" key="1">
    <citation type="submission" date="2022-01" db="EMBL/GenBank/DDBJ databases">
        <authorList>
            <person name="King R."/>
        </authorList>
    </citation>
    <scope>NUCLEOTIDE SEQUENCE</scope>
</reference>
<dbReference type="GO" id="GO:0050479">
    <property type="term" value="F:glyceryl-ether monooxygenase activity"/>
    <property type="evidence" value="ECO:0007669"/>
    <property type="project" value="UniProtKB-EC"/>
</dbReference>
<gene>
    <name evidence="17" type="ORF">CEUTPL_LOCUS5667</name>
</gene>
<dbReference type="EC" id="1.14.16.5" evidence="11"/>
<keyword evidence="8" id="KW-0443">Lipid metabolism</keyword>
<accession>A0A9N9QMC3</accession>
<evidence type="ECO:0000256" key="10">
    <source>
        <dbReference type="ARBA" id="ARBA00038190"/>
    </source>
</evidence>
<dbReference type="EMBL" id="OU892278">
    <property type="protein sequence ID" value="CAG9765048.1"/>
    <property type="molecule type" value="Genomic_DNA"/>
</dbReference>
<dbReference type="GO" id="GO:0006643">
    <property type="term" value="P:membrane lipid metabolic process"/>
    <property type="evidence" value="ECO:0007669"/>
    <property type="project" value="TreeGrafter"/>
</dbReference>
<evidence type="ECO:0000256" key="6">
    <source>
        <dbReference type="ARBA" id="ARBA00023002"/>
    </source>
</evidence>
<dbReference type="GO" id="GO:0008610">
    <property type="term" value="P:lipid biosynthetic process"/>
    <property type="evidence" value="ECO:0007669"/>
    <property type="project" value="InterPro"/>
</dbReference>
<comment type="subcellular location">
    <subcellularLocation>
        <location evidence="2">Endoplasmic reticulum membrane</location>
        <topology evidence="2">Multi-pass membrane protein</topology>
    </subcellularLocation>
</comment>
<keyword evidence="4" id="KW-0256">Endoplasmic reticulum</keyword>
<feature type="transmembrane region" description="Helical" evidence="14">
    <location>
        <begin position="399"/>
        <end position="419"/>
    </location>
</feature>
<dbReference type="GO" id="GO:0005789">
    <property type="term" value="C:endoplasmic reticulum membrane"/>
    <property type="evidence" value="ECO:0007669"/>
    <property type="project" value="UniProtKB-SubCell"/>
</dbReference>
<feature type="transmembrane region" description="Helical" evidence="14">
    <location>
        <begin position="451"/>
        <end position="469"/>
    </location>
</feature>
<feature type="domain" description="Alkylglycerol monooxygenase C-terminal" evidence="16">
    <location>
        <begin position="371"/>
        <end position="443"/>
    </location>
</feature>
<dbReference type="Pfam" id="PF04116">
    <property type="entry name" value="FA_hydroxylase"/>
    <property type="match status" value="1"/>
</dbReference>
<evidence type="ECO:0000256" key="5">
    <source>
        <dbReference type="ARBA" id="ARBA00022989"/>
    </source>
</evidence>
<keyword evidence="3 14" id="KW-0812">Transmembrane</keyword>
<protein>
    <recommendedName>
        <fullName evidence="12">Alkylglycerol monooxygenase</fullName>
        <ecNumber evidence="11">1.14.16.5</ecNumber>
    </recommendedName>
</protein>
<evidence type="ECO:0000256" key="4">
    <source>
        <dbReference type="ARBA" id="ARBA00022824"/>
    </source>
</evidence>
<name>A0A9N9QMC3_9CUCU</name>
<evidence type="ECO:0000256" key="3">
    <source>
        <dbReference type="ARBA" id="ARBA00022692"/>
    </source>
</evidence>
<keyword evidence="9 14" id="KW-0472">Membrane</keyword>
<evidence type="ECO:0000256" key="7">
    <source>
        <dbReference type="ARBA" id="ARBA00023004"/>
    </source>
</evidence>
<dbReference type="OrthoDB" id="6354873at2759"/>
<keyword evidence="5 14" id="KW-1133">Transmembrane helix</keyword>
<evidence type="ECO:0000256" key="8">
    <source>
        <dbReference type="ARBA" id="ARBA00023098"/>
    </source>
</evidence>
<evidence type="ECO:0000256" key="11">
    <source>
        <dbReference type="ARBA" id="ARBA00039026"/>
    </source>
</evidence>
<evidence type="ECO:0000256" key="9">
    <source>
        <dbReference type="ARBA" id="ARBA00023136"/>
    </source>
</evidence>